<proteinExistence type="predicted"/>
<dbReference type="InterPro" id="IPR053283">
    <property type="entry name" value="TUNICAMYCIN_INDUCED_1"/>
</dbReference>
<comment type="caution">
    <text evidence="1">The sequence shown here is derived from an EMBL/GenBank/DDBJ whole genome shotgun (WGS) entry which is preliminary data.</text>
</comment>
<dbReference type="PANTHER" id="PTHR34454:SF2">
    <property type="entry name" value="PROTEIN TUNICAMYCIN INDUCED 1"/>
    <property type="match status" value="1"/>
</dbReference>
<accession>A0A699JB14</accession>
<dbReference type="PANTHER" id="PTHR34454">
    <property type="entry name" value="TUNICAMYCIN INDUCED PROTEIN"/>
    <property type="match status" value="1"/>
</dbReference>
<dbReference type="AlphaFoldDB" id="A0A699JB14"/>
<name>A0A699JB14_TANCI</name>
<organism evidence="1">
    <name type="scientific">Tanacetum cinerariifolium</name>
    <name type="common">Dalmatian daisy</name>
    <name type="synonym">Chrysanthemum cinerariifolium</name>
    <dbReference type="NCBI Taxonomy" id="118510"/>
    <lineage>
        <taxon>Eukaryota</taxon>
        <taxon>Viridiplantae</taxon>
        <taxon>Streptophyta</taxon>
        <taxon>Embryophyta</taxon>
        <taxon>Tracheophyta</taxon>
        <taxon>Spermatophyta</taxon>
        <taxon>Magnoliopsida</taxon>
        <taxon>eudicotyledons</taxon>
        <taxon>Gunneridae</taxon>
        <taxon>Pentapetalae</taxon>
        <taxon>asterids</taxon>
        <taxon>campanulids</taxon>
        <taxon>Asterales</taxon>
        <taxon>Asteraceae</taxon>
        <taxon>Asteroideae</taxon>
        <taxon>Anthemideae</taxon>
        <taxon>Anthemidinae</taxon>
        <taxon>Tanacetum</taxon>
    </lineage>
</organism>
<reference evidence="1" key="1">
    <citation type="journal article" date="2019" name="Sci. Rep.">
        <title>Draft genome of Tanacetum cinerariifolium, the natural source of mosquito coil.</title>
        <authorList>
            <person name="Yamashiro T."/>
            <person name="Shiraishi A."/>
            <person name="Satake H."/>
            <person name="Nakayama K."/>
        </authorList>
    </citation>
    <scope>NUCLEOTIDE SEQUENCE</scope>
</reference>
<sequence>MSLTAVMSTTDVKQYPKAISELEEVIVRGLGLQSDDLKITAFDLKDALVGRSVAYEIDLEISNQVLPLKLLDDVHKWQHVDLPILQVDDQARNVSNDNGLVTKKKKKSSQRSSVLTPIKFAGPMELWIQDAKKTKVLLPANNIKHAVDDGSLRKVILADGAVVNVKGAKSVSLLRPIDLDLPITKTKNKLASSFLTLADRLKHASRTNSQLVSLSIVGPTSLPSPKPSVNKLKLNHVTSFWPIVSINGSNTNLISFEKLLASILGPKASEEGSFRVLRAEISAQTFVKIGFTVEKLTGDGHEWAGYPVWRTKPEVLRMYFEVLARLDGDKIVPERVVQVDPVRVKDSMAPNLITGNIHFMGPSYKMQEP</sequence>
<dbReference type="EMBL" id="BKCJ010387747">
    <property type="protein sequence ID" value="GFA22026.1"/>
    <property type="molecule type" value="Genomic_DNA"/>
</dbReference>
<evidence type="ECO:0000313" key="1">
    <source>
        <dbReference type="EMBL" id="GFA22026.1"/>
    </source>
</evidence>
<gene>
    <name evidence="1" type="ORF">Tci_593998</name>
</gene>
<protein>
    <submittedName>
        <fullName evidence="1">Uncharacterized protein</fullName>
    </submittedName>
</protein>